<name>A0A163GHC2_9BACL</name>
<dbReference type="GO" id="GO:0009847">
    <property type="term" value="P:spore germination"/>
    <property type="evidence" value="ECO:0007669"/>
    <property type="project" value="InterPro"/>
</dbReference>
<organism evidence="9 10">
    <name type="scientific">Bhargavaea cecembensis</name>
    <dbReference type="NCBI Taxonomy" id="394098"/>
    <lineage>
        <taxon>Bacteria</taxon>
        <taxon>Bacillati</taxon>
        <taxon>Bacillota</taxon>
        <taxon>Bacilli</taxon>
        <taxon>Bacillales</taxon>
        <taxon>Caryophanaceae</taxon>
        <taxon>Bhargavaea</taxon>
    </lineage>
</organism>
<feature type="transmembrane region" description="Helical" evidence="8">
    <location>
        <begin position="283"/>
        <end position="300"/>
    </location>
</feature>
<feature type="transmembrane region" description="Helical" evidence="8">
    <location>
        <begin position="125"/>
        <end position="146"/>
    </location>
</feature>
<accession>A0A163GHC2</accession>
<proteinExistence type="inferred from homology"/>
<dbReference type="Proteomes" id="UP000076490">
    <property type="component" value="Unassembled WGS sequence"/>
</dbReference>
<dbReference type="PANTHER" id="PTHR34975">
    <property type="entry name" value="SPORE GERMINATION PROTEIN A2"/>
    <property type="match status" value="1"/>
</dbReference>
<dbReference type="RefSeq" id="WP_063178592.1">
    <property type="nucleotide sequence ID" value="NZ_LQNT01000001.1"/>
</dbReference>
<evidence type="ECO:0000313" key="9">
    <source>
        <dbReference type="EMBL" id="KZE40217.1"/>
    </source>
</evidence>
<keyword evidence="3" id="KW-0813">Transport</keyword>
<evidence type="ECO:0000256" key="8">
    <source>
        <dbReference type="SAM" id="Phobius"/>
    </source>
</evidence>
<keyword evidence="5 8" id="KW-0812">Transmembrane</keyword>
<reference evidence="9 10" key="1">
    <citation type="submission" date="2016-01" db="EMBL/GenBank/DDBJ databases">
        <title>Whole genome sequencing of Bhargavaea cecembensis T14.</title>
        <authorList>
            <person name="Hong K.W."/>
        </authorList>
    </citation>
    <scope>NUCLEOTIDE SEQUENCE [LARGE SCALE GENOMIC DNA]</scope>
    <source>
        <strain evidence="9 10">T14</strain>
    </source>
</reference>
<comment type="caution">
    <text evidence="9">The sequence shown here is derived from an EMBL/GenBank/DDBJ whole genome shotgun (WGS) entry which is preliminary data.</text>
</comment>
<dbReference type="PANTHER" id="PTHR34975:SF2">
    <property type="entry name" value="SPORE GERMINATION PROTEIN A2"/>
    <property type="match status" value="1"/>
</dbReference>
<sequence length="344" mass="40054">MKLHITSLQLFLMLFVAMTGTVFTSFQSQLVIAAGRDAWWLFLMQGLLIFPHLWLFNRYYQDFKWKGLIAFLYGIYWFFVMASFLGYIGYTLNVWAYPKTPTFVIMLLVVIVLFYLMMSRSETMVNIGVILIPMIILFMVFVYLGLKEAVWTNLFPLGETKFSDLQKGSLKAQMPFIGIELFLLLRTFVPGKVNSRKVMIYGGVWLLFFLQMLVMPLLFFSVEEFRLIPEPIMYMLKSQDVSFMERLDLLFIYIWLAWSFIAMGIYAFSILHLLPQKIRIRRSRNAALFCILLLAVGTQLDSKEAVRMSGQFLQYAHLVFAIALPFLVISGNRIFGKRRGEESA</sequence>
<evidence type="ECO:0000256" key="1">
    <source>
        <dbReference type="ARBA" id="ARBA00004141"/>
    </source>
</evidence>
<keyword evidence="6 8" id="KW-1133">Transmembrane helix</keyword>
<feature type="transmembrane region" description="Helical" evidence="8">
    <location>
        <begin position="172"/>
        <end position="189"/>
    </location>
</feature>
<dbReference type="GO" id="GO:0016020">
    <property type="term" value="C:membrane"/>
    <property type="evidence" value="ECO:0007669"/>
    <property type="project" value="UniProtKB-SubCell"/>
</dbReference>
<dbReference type="InterPro" id="IPR004761">
    <property type="entry name" value="Spore_GerAB"/>
</dbReference>
<feature type="transmembrane region" description="Helical" evidence="8">
    <location>
        <begin position="198"/>
        <end position="220"/>
    </location>
</feature>
<dbReference type="AlphaFoldDB" id="A0A163GHC2"/>
<dbReference type="OrthoDB" id="2446105at2"/>
<evidence type="ECO:0000256" key="6">
    <source>
        <dbReference type="ARBA" id="ARBA00022989"/>
    </source>
</evidence>
<feature type="transmembrane region" description="Helical" evidence="8">
    <location>
        <begin position="100"/>
        <end position="118"/>
    </location>
</feature>
<evidence type="ECO:0000256" key="4">
    <source>
        <dbReference type="ARBA" id="ARBA00022544"/>
    </source>
</evidence>
<gene>
    <name evidence="9" type="ORF">AV656_02810</name>
</gene>
<keyword evidence="7 8" id="KW-0472">Membrane</keyword>
<comment type="subcellular location">
    <subcellularLocation>
        <location evidence="1">Membrane</location>
        <topology evidence="1">Multi-pass membrane protein</topology>
    </subcellularLocation>
</comment>
<dbReference type="EMBL" id="LQNT01000001">
    <property type="protein sequence ID" value="KZE40217.1"/>
    <property type="molecule type" value="Genomic_DNA"/>
</dbReference>
<evidence type="ECO:0000256" key="2">
    <source>
        <dbReference type="ARBA" id="ARBA00007998"/>
    </source>
</evidence>
<comment type="similarity">
    <text evidence="2">Belongs to the amino acid-polyamine-organocation (APC) superfamily. Spore germination protein (SGP) (TC 2.A.3.9) family.</text>
</comment>
<evidence type="ECO:0000313" key="10">
    <source>
        <dbReference type="Proteomes" id="UP000076490"/>
    </source>
</evidence>
<protein>
    <submittedName>
        <fullName evidence="9">Uncharacterized protein</fullName>
    </submittedName>
</protein>
<dbReference type="Pfam" id="PF03845">
    <property type="entry name" value="Spore_permease"/>
    <property type="match status" value="1"/>
</dbReference>
<feature type="transmembrane region" description="Helical" evidence="8">
    <location>
        <begin position="68"/>
        <end position="88"/>
    </location>
</feature>
<feature type="transmembrane region" description="Helical" evidence="8">
    <location>
        <begin position="38"/>
        <end position="56"/>
    </location>
</feature>
<evidence type="ECO:0000256" key="5">
    <source>
        <dbReference type="ARBA" id="ARBA00022692"/>
    </source>
</evidence>
<evidence type="ECO:0000256" key="7">
    <source>
        <dbReference type="ARBA" id="ARBA00023136"/>
    </source>
</evidence>
<feature type="transmembrane region" description="Helical" evidence="8">
    <location>
        <begin position="250"/>
        <end position="271"/>
    </location>
</feature>
<keyword evidence="4" id="KW-0309">Germination</keyword>
<evidence type="ECO:0000256" key="3">
    <source>
        <dbReference type="ARBA" id="ARBA00022448"/>
    </source>
</evidence>
<feature type="transmembrane region" description="Helical" evidence="8">
    <location>
        <begin position="312"/>
        <end position="329"/>
    </location>
</feature>